<organism evidence="2 3">
    <name type="scientific">Hymenobacter nivis</name>
    <dbReference type="NCBI Taxonomy" id="1850093"/>
    <lineage>
        <taxon>Bacteria</taxon>
        <taxon>Pseudomonadati</taxon>
        <taxon>Bacteroidota</taxon>
        <taxon>Cytophagia</taxon>
        <taxon>Cytophagales</taxon>
        <taxon>Hymenobacteraceae</taxon>
        <taxon>Hymenobacter</taxon>
    </lineage>
</organism>
<accession>A0A2Z3GL66</accession>
<dbReference type="Proteomes" id="UP000245999">
    <property type="component" value="Chromosome"/>
</dbReference>
<gene>
    <name evidence="2" type="ORF">DDQ68_10130</name>
</gene>
<keyword evidence="1" id="KW-0472">Membrane</keyword>
<dbReference type="AlphaFoldDB" id="A0A2Z3GL66"/>
<dbReference type="OrthoDB" id="887218at2"/>
<dbReference type="KEGG" id="hnv:DDQ68_10130"/>
<reference evidence="3" key="1">
    <citation type="submission" date="2018-04" db="EMBL/GenBank/DDBJ databases">
        <title>Complete genome of Antarctic heterotrophic bacterium Hymenobacter nivis.</title>
        <authorList>
            <person name="Terashima M."/>
        </authorList>
    </citation>
    <scope>NUCLEOTIDE SEQUENCE [LARGE SCALE GENOMIC DNA]</scope>
    <source>
        <strain evidence="3">NBRC 111535</strain>
    </source>
</reference>
<evidence type="ECO:0000313" key="2">
    <source>
        <dbReference type="EMBL" id="AWM33101.1"/>
    </source>
</evidence>
<evidence type="ECO:0000313" key="3">
    <source>
        <dbReference type="Proteomes" id="UP000245999"/>
    </source>
</evidence>
<feature type="transmembrane region" description="Helical" evidence="1">
    <location>
        <begin position="43"/>
        <end position="65"/>
    </location>
</feature>
<name>A0A2Z3GL66_9BACT</name>
<dbReference type="EMBL" id="CP029145">
    <property type="protein sequence ID" value="AWM33101.1"/>
    <property type="molecule type" value="Genomic_DNA"/>
</dbReference>
<keyword evidence="3" id="KW-1185">Reference proteome</keyword>
<protein>
    <submittedName>
        <fullName evidence="2">Uncharacterized protein</fullName>
    </submittedName>
</protein>
<proteinExistence type="predicted"/>
<sequence length="72" mass="7916">MQWIPSFVKLFLFFVTGLVLSTGGGIAEMESLGNYTMSSIFGALRLVGLLLMVVSPLLMALKFFAQLDRKAK</sequence>
<keyword evidence="1" id="KW-0812">Transmembrane</keyword>
<keyword evidence="1" id="KW-1133">Transmembrane helix</keyword>
<evidence type="ECO:0000256" key="1">
    <source>
        <dbReference type="SAM" id="Phobius"/>
    </source>
</evidence>